<dbReference type="InterPro" id="IPR045079">
    <property type="entry name" value="Oxoprolinase-like"/>
</dbReference>
<keyword evidence="8" id="KW-1185">Reference proteome</keyword>
<accession>A0A1J4Q6B0</accession>
<evidence type="ECO:0000259" key="3">
    <source>
        <dbReference type="Pfam" id="PF01968"/>
    </source>
</evidence>
<organism evidence="7 8">
    <name type="scientific">Streptomyces malaysiense</name>
    <dbReference type="NCBI Taxonomy" id="1428626"/>
    <lineage>
        <taxon>Bacteria</taxon>
        <taxon>Bacillati</taxon>
        <taxon>Actinomycetota</taxon>
        <taxon>Actinomycetes</taxon>
        <taxon>Kitasatosporales</taxon>
        <taxon>Streptomycetaceae</taxon>
        <taxon>Streptomyces</taxon>
    </lineage>
</organism>
<gene>
    <name evidence="7" type="ORF">VT52_003710</name>
</gene>
<dbReference type="OrthoDB" id="9768323at2"/>
<evidence type="ECO:0000256" key="1">
    <source>
        <dbReference type="ARBA" id="ARBA00010403"/>
    </source>
</evidence>
<dbReference type="GO" id="GO:0006749">
    <property type="term" value="P:glutathione metabolic process"/>
    <property type="evidence" value="ECO:0007669"/>
    <property type="project" value="TreeGrafter"/>
</dbReference>
<dbReference type="InterPro" id="IPR049517">
    <property type="entry name" value="ACX-like_C"/>
</dbReference>
<dbReference type="EMBL" id="LBDA02000007">
    <property type="protein sequence ID" value="OIK28731.1"/>
    <property type="molecule type" value="Genomic_DNA"/>
</dbReference>
<reference evidence="7" key="1">
    <citation type="submission" date="2016-10" db="EMBL/GenBank/DDBJ databases">
        <title>Genome sequence of Streptomyces malaysiense MUSC 136.</title>
        <authorList>
            <person name="Lee L.-H."/>
            <person name="Ser H.-L."/>
        </authorList>
    </citation>
    <scope>NUCLEOTIDE SEQUENCE [LARGE SCALE GENOMIC DNA]</scope>
    <source>
        <strain evidence="7">MUSC 136</strain>
    </source>
</reference>
<feature type="region of interest" description="Disordered" evidence="2">
    <location>
        <begin position="1204"/>
        <end position="1231"/>
    </location>
</feature>
<dbReference type="PANTHER" id="PTHR11365:SF23">
    <property type="entry name" value="HYPOTHETICAL 5-OXOPROLINASE (EUROFUNG)-RELATED"/>
    <property type="match status" value="1"/>
</dbReference>
<comment type="caution">
    <text evidence="7">The sequence shown here is derived from an EMBL/GenBank/DDBJ whole genome shotgun (WGS) entry which is preliminary data.</text>
</comment>
<proteinExistence type="inferred from homology"/>
<evidence type="ECO:0000259" key="5">
    <source>
        <dbReference type="Pfam" id="PF05378"/>
    </source>
</evidence>
<dbReference type="GO" id="GO:0017168">
    <property type="term" value="F:5-oxoprolinase (ATP-hydrolyzing) activity"/>
    <property type="evidence" value="ECO:0007669"/>
    <property type="project" value="TreeGrafter"/>
</dbReference>
<protein>
    <submittedName>
        <fullName evidence="7">5-oxoprolinase</fullName>
    </submittedName>
</protein>
<dbReference type="Pfam" id="PF01968">
    <property type="entry name" value="Hydantoinase_A"/>
    <property type="match status" value="1"/>
</dbReference>
<evidence type="ECO:0000259" key="4">
    <source>
        <dbReference type="Pfam" id="PF02538"/>
    </source>
</evidence>
<evidence type="ECO:0000313" key="8">
    <source>
        <dbReference type="Proteomes" id="UP000034838"/>
    </source>
</evidence>
<dbReference type="Pfam" id="PF05378">
    <property type="entry name" value="Hydant_A_N"/>
    <property type="match status" value="1"/>
</dbReference>
<dbReference type="Pfam" id="PF02538">
    <property type="entry name" value="Hydantoinase_B"/>
    <property type="match status" value="1"/>
</dbReference>
<dbReference type="InterPro" id="IPR003692">
    <property type="entry name" value="Hydantoinase_B"/>
</dbReference>
<dbReference type="GO" id="GO:0005829">
    <property type="term" value="C:cytosol"/>
    <property type="evidence" value="ECO:0007669"/>
    <property type="project" value="TreeGrafter"/>
</dbReference>
<feature type="domain" description="Hydantoinase B/oxoprolinase" evidence="4">
    <location>
        <begin position="701"/>
        <end position="1214"/>
    </location>
</feature>
<evidence type="ECO:0000313" key="7">
    <source>
        <dbReference type="EMBL" id="OIK28731.1"/>
    </source>
</evidence>
<dbReference type="PANTHER" id="PTHR11365">
    <property type="entry name" value="5-OXOPROLINASE RELATED"/>
    <property type="match status" value="1"/>
</dbReference>
<dbReference type="AlphaFoldDB" id="A0A1J4Q6B0"/>
<name>A0A1J4Q6B0_9ACTN</name>
<feature type="region of interest" description="Disordered" evidence="2">
    <location>
        <begin position="31"/>
        <end position="59"/>
    </location>
</feature>
<dbReference type="RefSeq" id="WP_046428420.1">
    <property type="nucleotide sequence ID" value="NZ_LBDA02000007.1"/>
</dbReference>
<evidence type="ECO:0000259" key="6">
    <source>
        <dbReference type="Pfam" id="PF19278"/>
    </source>
</evidence>
<sequence length="1231" mass="130724">MTGWQFWVDRGGTFTDIVARRPDGRLLTRKVLSGNPARPHPGAGPDPGTGVRGHDHRPAPDAAVTGIRALLGDSPEPVEAVRMGTTVATNALLERTGEPTLLVVTRGFRDALRIAYQNRPRIFDRRIDLPEPLYARVIEADERIAADGTVLRAPDLEALAPALQEAYDDGIRAVAVVCLHSHLHPAHERAIGELATRTGFPQISLSSEVSPLMKLVPRGDTAVADAYLSPVLHRYVRQVADELRGVRLMFMQSNGGLTEAGQFRGKDAVLSGPAGGIVGMARMSQRAGFDRVIGFDMGGTSTDVSHFAGAYERVFDTQVAGVRLRAPMLDIHTVAAGGGSVLRFDGSRYRVGPDSAGATPGPACYRAGGPLTVTDANVMLGRIQPAHFPAVFGPGGDQRLDAALVRDRFTGLAHEIHRATGDDRTPEQVAEGYLDIAVANIANAIKRISVQKGHDVTRYALTTFGGAGGQHACRVAESLGIRTVLVPPMAGVLSALGIGLADTTAMREQSVEAPLEQAAMPGVRAAAAGLEAAARAELVAEDVPKDRIRVTHRAQLRYDGTDTALTVELAGPDSMRDAFEERHRATYSFTLDRPIVVEALSVEATGVTAPPDLSALAPYEGRPAAPETVRLHTGGSWREVPLHRREALPPGETVTGPAIITEAGATTVVDEGWRAAATGDGHLLMEHAAVTGGSRLGTETDPVLLEVFNNLFMSIAEQMGARLESTAQSVNIKERLDFSCALFDPDGNLVANAPHIPVHLGSMGTSVKEVIRRRGASMRPGDTYAVNDPYHGGTHLPDVTVITPVFDTGAPDPGSRPRILFHVASRGHHAEIGGIAPGSMPAHSRTIGEEGVLFDNWLLTEGGRFREEETRRLLTEAPHPSRNPRTNLADLRAQIAANQKGVDEVRRMIGEFGLDVVQAYMRHVQDNAEEAVRRVIDALDDGEYAYETDAGAVIRVRVRVERAERRATIDFTGTSAQLPTNFNAPFAVVNAAVLYVFRTLVADDIPLNDGCLRPLDIVVPPGSLLAPEPPAAVVAGNVETSQAVTGALYAALGVQAEGSGTMNNVTFGNERHQYYETVASGSGAGDGFPGADVVQTHMTNSRLTDPEILEWRLPVRLEEFAVRHGSGGAGTWHGGDGAVRRIRFLEPMTVSTLSQHRRVPPYGMAGGAPGALGANRVERADGTVTDLGGSGCADVGPGDVLVIETPGGGGYGRPSPEPQQAGEVNDGPRAS</sequence>
<feature type="domain" description="Acetophenone carboxylase-like C-terminal" evidence="6">
    <location>
        <begin position="519"/>
        <end position="685"/>
    </location>
</feature>
<feature type="domain" description="Hydantoinase/oxoprolinase N-terminal" evidence="5">
    <location>
        <begin position="6"/>
        <end position="198"/>
    </location>
</feature>
<feature type="domain" description="Hydantoinase A/oxoprolinase" evidence="3">
    <location>
        <begin position="218"/>
        <end position="505"/>
    </location>
</feature>
<evidence type="ECO:0000256" key="2">
    <source>
        <dbReference type="SAM" id="MobiDB-lite"/>
    </source>
</evidence>
<dbReference type="Proteomes" id="UP000034838">
    <property type="component" value="Unassembled WGS sequence"/>
</dbReference>
<dbReference type="InterPro" id="IPR008040">
    <property type="entry name" value="Hydant_A_N"/>
</dbReference>
<comment type="similarity">
    <text evidence="1">Belongs to the oxoprolinase family.</text>
</comment>
<dbReference type="InterPro" id="IPR002821">
    <property type="entry name" value="Hydantoinase_A"/>
</dbReference>
<dbReference type="Pfam" id="PF19278">
    <property type="entry name" value="Hydant_A_C"/>
    <property type="match status" value="1"/>
</dbReference>